<dbReference type="AlphaFoldDB" id="A0A8T1G0A4"/>
<organism evidence="2 3">
    <name type="scientific">Phytophthora cactorum</name>
    <dbReference type="NCBI Taxonomy" id="29920"/>
    <lineage>
        <taxon>Eukaryota</taxon>
        <taxon>Sar</taxon>
        <taxon>Stramenopiles</taxon>
        <taxon>Oomycota</taxon>
        <taxon>Peronosporomycetes</taxon>
        <taxon>Peronosporales</taxon>
        <taxon>Peronosporaceae</taxon>
        <taxon>Phytophthora</taxon>
    </lineage>
</organism>
<gene>
    <name evidence="2" type="ORF">PC118_g9704</name>
</gene>
<proteinExistence type="predicted"/>
<dbReference type="Proteomes" id="UP000697107">
    <property type="component" value="Unassembled WGS sequence"/>
</dbReference>
<evidence type="ECO:0000256" key="1">
    <source>
        <dbReference type="SAM" id="MobiDB-lite"/>
    </source>
</evidence>
<name>A0A8T1G0A4_9STRA</name>
<feature type="compositionally biased region" description="Acidic residues" evidence="1">
    <location>
        <begin position="441"/>
        <end position="462"/>
    </location>
</feature>
<evidence type="ECO:0000313" key="3">
    <source>
        <dbReference type="Proteomes" id="UP000697107"/>
    </source>
</evidence>
<accession>A0A8T1G0A4</accession>
<dbReference type="VEuPathDB" id="FungiDB:PC110_g13275"/>
<sequence length="672" mass="77262">MRGELASSRSPYLEMQFWGDDGDKPKCLRQTIVLYRLVRSDHLKYLKLNQNALRVKEAARQGEWQCVQNVQGALLLREPHDPRYIVWLERELHTLVIEGSIELCLTCTLRRTCEDARHATRVRLPFGRRQQRLRRQRQGWAPRRYKVTPRDMSDGTIRMITSTLLERSRDDPFRGPVVTLQPSEEVGVLTRSGTRDGLEGGHGVCKDAVAPSIAVEEERGLTKSVLQQRMSGVQGSSFNTGNVRMVLRCYFGPKFVPDDDSPASRQCGMQLPDCTANKVKYPIEAVSHVRMLFVYRESQKQSGGLPADHAGFLEVLHNQLLQVTAADLVDKVSLYRNHQTQQVQVLSLLRGEMCWSSFQSGRKFGKTSESARSTSARFARSRRKRVYLCDKVRPKNYPKNKFTSFQIWHDLWKNGEERPPPLVGRGCEMRSLGKKRNQLTETDEKEDEKTEEEEDGEEEGEKEEDKVAGGQEHSMAAYFCDQCLPLHNGVPRNIFRLECDDDKEEEDSNKLKKEKLVEEPKQPKITRVNNRLQFKMKDQWAETLFNLKLIVNRLSSRDARTTDKPGAEVLISPTSSSTRESRDEHATSNLLLQRVPSRWMTRFCFSKIWLTSDYTGAHQAEVRHSARAVKHWICAIPFRDELGNVYESYANSFAEYCKKSQLQHQPKSTSHA</sequence>
<evidence type="ECO:0000313" key="2">
    <source>
        <dbReference type="EMBL" id="KAG2982916.1"/>
    </source>
</evidence>
<protein>
    <submittedName>
        <fullName evidence="2">Uncharacterized protein</fullName>
    </submittedName>
</protein>
<reference evidence="2" key="1">
    <citation type="submission" date="2018-10" db="EMBL/GenBank/DDBJ databases">
        <title>Effector identification in a new, highly contiguous assembly of the strawberry crown rot pathogen Phytophthora cactorum.</title>
        <authorList>
            <person name="Armitage A.D."/>
            <person name="Nellist C.F."/>
            <person name="Bates H."/>
            <person name="Vickerstaff R.J."/>
            <person name="Harrison R.J."/>
        </authorList>
    </citation>
    <scope>NUCLEOTIDE SEQUENCE</scope>
    <source>
        <strain evidence="2">P415</strain>
    </source>
</reference>
<comment type="caution">
    <text evidence="2">The sequence shown here is derived from an EMBL/GenBank/DDBJ whole genome shotgun (WGS) entry which is preliminary data.</text>
</comment>
<feature type="region of interest" description="Disordered" evidence="1">
    <location>
        <begin position="419"/>
        <end position="469"/>
    </location>
</feature>
<dbReference type="EMBL" id="RCML01000269">
    <property type="protein sequence ID" value="KAG2982916.1"/>
    <property type="molecule type" value="Genomic_DNA"/>
</dbReference>